<evidence type="ECO:0000256" key="1">
    <source>
        <dbReference type="SAM" id="Phobius"/>
    </source>
</evidence>
<dbReference type="Gene3D" id="1.20.1250.20">
    <property type="entry name" value="MFS general substrate transporter like domains"/>
    <property type="match status" value="1"/>
</dbReference>
<evidence type="ECO:0000313" key="3">
    <source>
        <dbReference type="Proteomes" id="UP000325292"/>
    </source>
</evidence>
<proteinExistence type="predicted"/>
<keyword evidence="1" id="KW-0812">Transmembrane</keyword>
<name>A0ABN5H1S9_9FIRM</name>
<dbReference type="EMBL" id="CP019454">
    <property type="protein sequence ID" value="AUW94691.1"/>
    <property type="molecule type" value="Genomic_DNA"/>
</dbReference>
<keyword evidence="1" id="KW-0472">Membrane</keyword>
<dbReference type="InterPro" id="IPR036259">
    <property type="entry name" value="MFS_trans_sf"/>
</dbReference>
<feature type="transmembrane region" description="Helical" evidence="1">
    <location>
        <begin position="34"/>
        <end position="54"/>
    </location>
</feature>
<feature type="transmembrane region" description="Helical" evidence="1">
    <location>
        <begin position="60"/>
        <end position="78"/>
    </location>
</feature>
<protein>
    <recommendedName>
        <fullName evidence="4">Major facilitator superfamily (MFS) profile domain-containing protein</fullName>
    </recommendedName>
</protein>
<accession>A0ABN5H1S9</accession>
<keyword evidence="1" id="KW-1133">Transmembrane helix</keyword>
<evidence type="ECO:0000313" key="2">
    <source>
        <dbReference type="EMBL" id="AUW94691.1"/>
    </source>
</evidence>
<gene>
    <name evidence="2" type="ORF">BXT84_12650</name>
</gene>
<sequence length="99" mass="10737">MEIRNTQSQPKVQALQRREPGRNKRGLYASIFKLRWVVGEIIGPVLGATVMTSVGGSKMFLFLGGVIAVCAIPLLVLVKMIRQTKLTNIGLGGDDIVNS</sequence>
<reference evidence="2 3" key="1">
    <citation type="journal article" date="2019" name="Sci. Rep.">
        <title>Sulfobacillus thermotolerans: new insights into resistance and metabolic capacities of acidophilic chemolithotrophs.</title>
        <authorList>
            <person name="Panyushkina A.E."/>
            <person name="Babenko V.V."/>
            <person name="Nikitina A.S."/>
            <person name="Selezneva O.V."/>
            <person name="Tsaplina I.A."/>
            <person name="Letarova M.A."/>
            <person name="Kostryukova E.S."/>
            <person name="Letarov A.V."/>
        </authorList>
    </citation>
    <scope>NUCLEOTIDE SEQUENCE [LARGE SCALE GENOMIC DNA]</scope>
    <source>
        <strain evidence="2 3">Kr1</strain>
    </source>
</reference>
<keyword evidence="3" id="KW-1185">Reference proteome</keyword>
<evidence type="ECO:0008006" key="4">
    <source>
        <dbReference type="Google" id="ProtNLM"/>
    </source>
</evidence>
<dbReference type="SUPFAM" id="SSF103473">
    <property type="entry name" value="MFS general substrate transporter"/>
    <property type="match status" value="1"/>
</dbReference>
<organism evidence="2 3">
    <name type="scientific">Sulfobacillus thermotolerans</name>
    <dbReference type="NCBI Taxonomy" id="338644"/>
    <lineage>
        <taxon>Bacteria</taxon>
        <taxon>Bacillati</taxon>
        <taxon>Bacillota</taxon>
        <taxon>Clostridia</taxon>
        <taxon>Eubacteriales</taxon>
        <taxon>Clostridiales Family XVII. Incertae Sedis</taxon>
        <taxon>Sulfobacillus</taxon>
    </lineage>
</organism>
<dbReference type="Proteomes" id="UP000325292">
    <property type="component" value="Chromosome"/>
</dbReference>